<dbReference type="InterPro" id="IPR011009">
    <property type="entry name" value="Kinase-like_dom_sf"/>
</dbReference>
<gene>
    <name evidence="4" type="ORF">M9Y10_008080</name>
</gene>
<dbReference type="Gene3D" id="3.30.200.20">
    <property type="entry name" value="Phosphorylase Kinase, domain 1"/>
    <property type="match status" value="1"/>
</dbReference>
<evidence type="ECO:0000256" key="1">
    <source>
        <dbReference type="ARBA" id="ARBA00022741"/>
    </source>
</evidence>
<dbReference type="InterPro" id="IPR008271">
    <property type="entry name" value="Ser/Thr_kinase_AS"/>
</dbReference>
<proteinExistence type="predicted"/>
<name>A0ABR2IY91_9EUKA</name>
<dbReference type="InterPro" id="IPR051681">
    <property type="entry name" value="Ser/Thr_Kinases-Pseudokinases"/>
</dbReference>
<accession>A0ABR2IY91</accession>
<dbReference type="InterPro" id="IPR000719">
    <property type="entry name" value="Prot_kinase_dom"/>
</dbReference>
<evidence type="ECO:0000313" key="5">
    <source>
        <dbReference type="Proteomes" id="UP001470230"/>
    </source>
</evidence>
<keyword evidence="5" id="KW-1185">Reference proteome</keyword>
<evidence type="ECO:0000259" key="3">
    <source>
        <dbReference type="PROSITE" id="PS50011"/>
    </source>
</evidence>
<dbReference type="InterPro" id="IPR016024">
    <property type="entry name" value="ARM-type_fold"/>
</dbReference>
<comment type="caution">
    <text evidence="4">The sequence shown here is derived from an EMBL/GenBank/DDBJ whole genome shotgun (WGS) entry which is preliminary data.</text>
</comment>
<feature type="domain" description="Protein kinase" evidence="3">
    <location>
        <begin position="209"/>
        <end position="469"/>
    </location>
</feature>
<keyword evidence="1" id="KW-0547">Nucleotide-binding</keyword>
<keyword evidence="2" id="KW-0067">ATP-binding</keyword>
<dbReference type="SUPFAM" id="SSF56112">
    <property type="entry name" value="Protein kinase-like (PK-like)"/>
    <property type="match status" value="1"/>
</dbReference>
<dbReference type="Pfam" id="PF07714">
    <property type="entry name" value="PK_Tyr_Ser-Thr"/>
    <property type="match status" value="1"/>
</dbReference>
<evidence type="ECO:0000313" key="4">
    <source>
        <dbReference type="EMBL" id="KAK8870203.1"/>
    </source>
</evidence>
<dbReference type="CDD" id="cd13999">
    <property type="entry name" value="STKc_MAP3K-like"/>
    <property type="match status" value="1"/>
</dbReference>
<protein>
    <recommendedName>
        <fullName evidence="3">Protein kinase domain-containing protein</fullName>
    </recommendedName>
</protein>
<dbReference type="Proteomes" id="UP001470230">
    <property type="component" value="Unassembled WGS sequence"/>
</dbReference>
<sequence length="1197" mass="136936">MNEYQKQIDLINSKIATVSYANPPPYIHCSKINCFLRQIKELSSKVLTLKIENYKKMSNTMRNNFSNLMNALTHFQQLHSQCCGEVCAQFALTTSIRCVKAEIASIRKDCIKYLENLGIKTASTYLHLDDSELESQDRVDIKRIAVIINHLQMRPEIAKREEVAPHLKKRLNSLDSLGIPLQSDECRLETISFSDLPTSLSYIVKFEDIEFGPLIGEGEAGKVYRGSVKTRDKSNVECAIKILHCRSLTAYDLEMYRREIFTMSNLRHPSLLKFCGYTTEPPFCVLTEYMENGSLYDYLLQHPKDITPTDKTLIALDIARGLEFLHCRGIIHRDLKSLNILLDSRKRAKIADFGLTRMKSKDPMTGLVGTSHWMAPEVLMSSPYYDEKVDIYSFGILMWELLTSECPYQNESLDPATLTLQIMEQNKRPTIPPGTPPNLKALIESCWNKDPKSRPSCHEIISDLSNPSFQFPGSELVLMMQETRLLRSNNEQRSSSPLSRYMNHNLIRNDSAINFPIGFNMNEMDRIEASLKLVTDTLEIGHIEHFENAISQLKASLKISKIDFHKLVKKYLDIIITTNESSSKTSPVFMIKLVNVFFELLNDCKCNDQICIESCMKECSISDIIRSNNTDLVELMMTHILAQPFKIFFNDNSIETLFEFASNSNQKVRIKGLLLLLHSVDFRFDDIINEKIPNFIEKILNFTKRKIPNKVLKIFYKKLLKIFKEIQDIQKVSIRRIPDIMLATPKELRTNLSACIETLLIRFPVMRTWSILFTNAIEDYESYGALFQAVFMSDETQEPTAEMLKALATASEENDDAFSNLIDFTSRFDSSYELTVSNLLPINSKNEKLLASFYGQIITKSSTFTLNKKKRNASFHTNKESLDHISHNFQRSHSRTKSSIPIINFSEIVNNNGGLIEKPKKIEIVNFSSSPRLIDDDADNIEITRPHKSCHFASSFGSLINEIHTFNFESDSKSSSFNRNANYLGFPNDNLLKYAEFYKAASTLLDSPSYTRVVSSLLTSKNADPAKIQDSGICEVITRSVINETRESEFLNLMFNLSCKSFFKQFIVAVPKLFSNMRNSMDKEIVRLSFICLAVIAKNYTDEFDFYLLLRHAAKAVNTQTGFAQTASSFVFQKFVTKETDSSFIQEITEIFLDSYTTPSKPASIVAKVLVDFITLDNDHFIRDEFCRRLKQIANLS</sequence>
<dbReference type="PANTHER" id="PTHR44329:SF298">
    <property type="entry name" value="MIXED LINEAGE KINASE DOMAIN-LIKE PROTEIN"/>
    <property type="match status" value="1"/>
</dbReference>
<dbReference type="SMART" id="SM00220">
    <property type="entry name" value="S_TKc"/>
    <property type="match status" value="1"/>
</dbReference>
<dbReference type="EMBL" id="JAPFFF010000014">
    <property type="protein sequence ID" value="KAK8870203.1"/>
    <property type="molecule type" value="Genomic_DNA"/>
</dbReference>
<reference evidence="4 5" key="1">
    <citation type="submission" date="2024-04" db="EMBL/GenBank/DDBJ databases">
        <title>Tritrichomonas musculus Genome.</title>
        <authorList>
            <person name="Alves-Ferreira E."/>
            <person name="Grigg M."/>
            <person name="Lorenzi H."/>
            <person name="Galac M."/>
        </authorList>
    </citation>
    <scope>NUCLEOTIDE SEQUENCE [LARGE SCALE GENOMIC DNA]</scope>
    <source>
        <strain evidence="4 5">EAF2021</strain>
    </source>
</reference>
<dbReference type="PRINTS" id="PR00109">
    <property type="entry name" value="TYRKINASE"/>
</dbReference>
<dbReference type="InterPro" id="IPR001245">
    <property type="entry name" value="Ser-Thr/Tyr_kinase_cat_dom"/>
</dbReference>
<evidence type="ECO:0000256" key="2">
    <source>
        <dbReference type="ARBA" id="ARBA00022840"/>
    </source>
</evidence>
<dbReference type="PANTHER" id="PTHR44329">
    <property type="entry name" value="SERINE/THREONINE-PROTEIN KINASE TNNI3K-RELATED"/>
    <property type="match status" value="1"/>
</dbReference>
<dbReference type="SUPFAM" id="SSF48371">
    <property type="entry name" value="ARM repeat"/>
    <property type="match status" value="1"/>
</dbReference>
<organism evidence="4 5">
    <name type="scientific">Tritrichomonas musculus</name>
    <dbReference type="NCBI Taxonomy" id="1915356"/>
    <lineage>
        <taxon>Eukaryota</taxon>
        <taxon>Metamonada</taxon>
        <taxon>Parabasalia</taxon>
        <taxon>Tritrichomonadida</taxon>
        <taxon>Tritrichomonadidae</taxon>
        <taxon>Tritrichomonas</taxon>
    </lineage>
</organism>
<dbReference type="PROSITE" id="PS50011">
    <property type="entry name" value="PROTEIN_KINASE_DOM"/>
    <property type="match status" value="1"/>
</dbReference>
<dbReference type="PROSITE" id="PS00108">
    <property type="entry name" value="PROTEIN_KINASE_ST"/>
    <property type="match status" value="1"/>
</dbReference>
<dbReference type="Gene3D" id="1.10.510.10">
    <property type="entry name" value="Transferase(Phosphotransferase) domain 1"/>
    <property type="match status" value="1"/>
</dbReference>